<evidence type="ECO:0000313" key="1">
    <source>
        <dbReference type="EMBL" id="GAP46846.1"/>
    </source>
</evidence>
<organism evidence="1 2">
    <name type="scientific">Streptomyces azureus</name>
    <dbReference type="NCBI Taxonomy" id="146537"/>
    <lineage>
        <taxon>Bacteria</taxon>
        <taxon>Bacillati</taxon>
        <taxon>Actinomycetota</taxon>
        <taxon>Actinomycetes</taxon>
        <taxon>Kitasatosporales</taxon>
        <taxon>Streptomycetaceae</taxon>
        <taxon>Streptomyces</taxon>
    </lineage>
</organism>
<proteinExistence type="predicted"/>
<dbReference type="AlphaFoldDB" id="A0A0K8PG32"/>
<keyword evidence="2" id="KW-1185">Reference proteome</keyword>
<gene>
    <name evidence="1" type="ORF">SAZU_1583</name>
</gene>
<dbReference type="PATRIC" id="fig|146537.3.peg.1670"/>
<protein>
    <submittedName>
        <fullName evidence="1">Uncharacterized protein</fullName>
    </submittedName>
</protein>
<reference evidence="1" key="1">
    <citation type="journal article" date="2015" name="Genome Announc.">
        <title>Draft Genome Sequence of Thiostrepton-Producing Streptomyces azureus ATCC 14921.</title>
        <authorList>
            <person name="Sakihara K."/>
            <person name="Maeda J."/>
            <person name="Tashiro K."/>
            <person name="Fujino Y."/>
            <person name="Kuhara S."/>
            <person name="Ohshima T."/>
            <person name="Ogata S."/>
            <person name="Doi K."/>
        </authorList>
    </citation>
    <scope>NUCLEOTIDE SEQUENCE [LARGE SCALE GENOMIC DNA]</scope>
    <source>
        <strain evidence="1">ATCC14921</strain>
    </source>
</reference>
<accession>A0A0K8PG32</accession>
<sequence length="59" mass="6612">MPTSPPSSGSARSVEELNAAIRALFSHRDARLTDEQREEYRRLLAELRQVERGDVTTAA</sequence>
<dbReference type="Proteomes" id="UP000053859">
    <property type="component" value="Unassembled WGS sequence"/>
</dbReference>
<evidence type="ECO:0000313" key="2">
    <source>
        <dbReference type="Proteomes" id="UP000053859"/>
    </source>
</evidence>
<dbReference type="RefSeq" id="WP_059416111.1">
    <property type="nucleotide sequence ID" value="NZ_DF968221.1"/>
</dbReference>
<dbReference type="EMBL" id="DF968221">
    <property type="protein sequence ID" value="GAP46846.1"/>
    <property type="molecule type" value="Genomic_DNA"/>
</dbReference>
<dbReference type="OrthoDB" id="4290097at2"/>
<name>A0A0K8PG32_STRAJ</name>